<evidence type="ECO:0000313" key="1">
    <source>
        <dbReference type="EMBL" id="KAB7576898.1"/>
    </source>
</evidence>
<gene>
    <name evidence="2" type="ORF">B1P95_14300</name>
    <name evidence="1" type="ORF">GBM73_06030</name>
</gene>
<proteinExistence type="predicted"/>
<sequence length="78" mass="9391">MYWRVYKMKIASEKIDQLTILVNQRIEDIIKEFEGEKIKNIKLTLMDHKFELNSTKRKIVELIEEEIALQINEQQLAN</sequence>
<organism evidence="1 4">
    <name type="scientific">Enterococcus faecium</name>
    <name type="common">Streptococcus faecium</name>
    <dbReference type="NCBI Taxonomy" id="1352"/>
    <lineage>
        <taxon>Bacteria</taxon>
        <taxon>Bacillati</taxon>
        <taxon>Bacillota</taxon>
        <taxon>Bacilli</taxon>
        <taxon>Lactobacillales</taxon>
        <taxon>Enterococcaceae</taxon>
        <taxon>Enterococcus</taxon>
    </lineage>
</organism>
<dbReference type="EMBL" id="MVGJ01000143">
    <property type="protein sequence ID" value="OOL79854.1"/>
    <property type="molecule type" value="Genomic_DNA"/>
</dbReference>
<reference evidence="1 4" key="2">
    <citation type="submission" date="2019-10" db="EMBL/GenBank/DDBJ databases">
        <title>Evolutionary dynamics of vancomycin-resistant Enterococcus faecium during gastrointestinal tract colonization and bloodstream infection in immunocompromised pediatric patients.</title>
        <authorList>
            <person name="Chilambi G.S."/>
            <person name="Nordstrom H.R."/>
            <person name="Evans D.R."/>
            <person name="Ferrolino J."/>
            <person name="Hayden R.T."/>
            <person name="Maron G.M."/>
            <person name="Vo A.N."/>
            <person name="Gilmore M.S."/>
            <person name="Wolf J."/>
            <person name="Rosch J.W."/>
            <person name="Van Tyne D."/>
        </authorList>
    </citation>
    <scope>NUCLEOTIDE SEQUENCE [LARGE SCALE GENOMIC DNA]</scope>
    <source>
        <strain evidence="1 4">VRECG27</strain>
    </source>
</reference>
<comment type="caution">
    <text evidence="1">The sequence shown here is derived from an EMBL/GenBank/DDBJ whole genome shotgun (WGS) entry which is preliminary data.</text>
</comment>
<dbReference type="Proteomes" id="UP000191171">
    <property type="component" value="Unassembled WGS sequence"/>
</dbReference>
<protein>
    <submittedName>
        <fullName evidence="1">Uncharacterized protein</fullName>
    </submittedName>
</protein>
<evidence type="ECO:0000313" key="4">
    <source>
        <dbReference type="Proteomes" id="UP000469871"/>
    </source>
</evidence>
<dbReference type="Proteomes" id="UP000469871">
    <property type="component" value="Unassembled WGS sequence"/>
</dbReference>
<evidence type="ECO:0000313" key="2">
    <source>
        <dbReference type="EMBL" id="OOL79854.1"/>
    </source>
</evidence>
<dbReference type="RefSeq" id="WP_002349267.1">
    <property type="nucleotide sequence ID" value="NZ_CAMRPZ010000043.1"/>
</dbReference>
<name>A0A132ZBW1_ENTFC</name>
<accession>A0A132ZBW1</accession>
<evidence type="ECO:0000313" key="3">
    <source>
        <dbReference type="Proteomes" id="UP000191171"/>
    </source>
</evidence>
<dbReference type="EMBL" id="WEFP01000001">
    <property type="protein sequence ID" value="KAB7576898.1"/>
    <property type="molecule type" value="Genomic_DNA"/>
</dbReference>
<reference evidence="2 3" key="1">
    <citation type="submission" date="2017-02" db="EMBL/GenBank/DDBJ databases">
        <title>Clonality and virulence of isolates of VRE in Hematopoietic Stem Cell Transplanted (HSCT) patients.</title>
        <authorList>
            <person name="Marchi A.P."/>
            <person name="Martins R.C."/>
            <person name="Marie S.K."/>
            <person name="Levin A.S."/>
            <person name="Costa S.F."/>
        </authorList>
    </citation>
    <scope>NUCLEOTIDE SEQUENCE [LARGE SCALE GENOMIC DNA]</scope>
    <source>
        <strain evidence="2 3">LIM1759</strain>
    </source>
</reference>
<dbReference type="AlphaFoldDB" id="A0A132ZBW1"/>